<dbReference type="Gene3D" id="4.10.280.10">
    <property type="entry name" value="Helix-loop-helix DNA-binding domain"/>
    <property type="match status" value="1"/>
</dbReference>
<dbReference type="EMBL" id="JBAMIC010000003">
    <property type="protein sequence ID" value="KAK7109203.1"/>
    <property type="molecule type" value="Genomic_DNA"/>
</dbReference>
<dbReference type="GO" id="GO:0032502">
    <property type="term" value="P:developmental process"/>
    <property type="evidence" value="ECO:0007669"/>
    <property type="project" value="TreeGrafter"/>
</dbReference>
<dbReference type="GO" id="GO:0000977">
    <property type="term" value="F:RNA polymerase II transcription regulatory region sequence-specific DNA binding"/>
    <property type="evidence" value="ECO:0007669"/>
    <property type="project" value="TreeGrafter"/>
</dbReference>
<comment type="caution">
    <text evidence="2">The sequence shown here is derived from an EMBL/GenBank/DDBJ whole genome shotgun (WGS) entry which is preliminary data.</text>
</comment>
<organism evidence="2 3">
    <name type="scientific">Littorina saxatilis</name>
    <dbReference type="NCBI Taxonomy" id="31220"/>
    <lineage>
        <taxon>Eukaryota</taxon>
        <taxon>Metazoa</taxon>
        <taxon>Spiralia</taxon>
        <taxon>Lophotrochozoa</taxon>
        <taxon>Mollusca</taxon>
        <taxon>Gastropoda</taxon>
        <taxon>Caenogastropoda</taxon>
        <taxon>Littorinimorpha</taxon>
        <taxon>Littorinoidea</taxon>
        <taxon>Littorinidae</taxon>
        <taxon>Littorina</taxon>
    </lineage>
</organism>
<proteinExistence type="predicted"/>
<gene>
    <name evidence="2" type="ORF">V1264_013288</name>
</gene>
<evidence type="ECO:0000313" key="2">
    <source>
        <dbReference type="EMBL" id="KAK7109203.1"/>
    </source>
</evidence>
<dbReference type="InterPro" id="IPR011598">
    <property type="entry name" value="bHLH_dom"/>
</dbReference>
<evidence type="ECO:0000259" key="1">
    <source>
        <dbReference type="PROSITE" id="PS50888"/>
    </source>
</evidence>
<dbReference type="SUPFAM" id="SSF47459">
    <property type="entry name" value="HLH, helix-loop-helix DNA-binding domain"/>
    <property type="match status" value="1"/>
</dbReference>
<dbReference type="Proteomes" id="UP001374579">
    <property type="component" value="Unassembled WGS sequence"/>
</dbReference>
<name>A0AAN9GHL4_9CAEN</name>
<reference evidence="2 3" key="1">
    <citation type="submission" date="2024-02" db="EMBL/GenBank/DDBJ databases">
        <title>Chromosome-scale genome assembly of the rough periwinkle Littorina saxatilis.</title>
        <authorList>
            <person name="De Jode A."/>
            <person name="Faria R."/>
            <person name="Formenti G."/>
            <person name="Sims Y."/>
            <person name="Smith T.P."/>
            <person name="Tracey A."/>
            <person name="Wood J.M.D."/>
            <person name="Zagrodzka Z.B."/>
            <person name="Johannesson K."/>
            <person name="Butlin R.K."/>
            <person name="Leder E.H."/>
        </authorList>
    </citation>
    <scope>NUCLEOTIDE SEQUENCE [LARGE SCALE GENOMIC DNA]</scope>
    <source>
        <strain evidence="2">Snail1</strain>
        <tissue evidence="2">Muscle</tissue>
    </source>
</reference>
<dbReference type="PANTHER" id="PTHR23349">
    <property type="entry name" value="BASIC HELIX-LOOP-HELIX TRANSCRIPTION FACTOR, TWIST"/>
    <property type="match status" value="1"/>
</dbReference>
<protein>
    <recommendedName>
        <fullName evidence="1">BHLH domain-containing protein</fullName>
    </recommendedName>
</protein>
<dbReference type="InterPro" id="IPR050283">
    <property type="entry name" value="E-box_TF_Regulators"/>
</dbReference>
<dbReference type="PROSITE" id="PS50888">
    <property type="entry name" value="BHLH"/>
    <property type="match status" value="1"/>
</dbReference>
<dbReference type="GO" id="GO:0000981">
    <property type="term" value="F:DNA-binding transcription factor activity, RNA polymerase II-specific"/>
    <property type="evidence" value="ECO:0007669"/>
    <property type="project" value="TreeGrafter"/>
</dbReference>
<dbReference type="GO" id="GO:0046983">
    <property type="term" value="F:protein dimerization activity"/>
    <property type="evidence" value="ECO:0007669"/>
    <property type="project" value="InterPro"/>
</dbReference>
<dbReference type="PANTHER" id="PTHR23349:SF112">
    <property type="entry name" value="48 RELATED 1, ISOFORM B"/>
    <property type="match status" value="1"/>
</dbReference>
<accession>A0AAN9GHL4</accession>
<dbReference type="SMART" id="SM00353">
    <property type="entry name" value="HLH"/>
    <property type="match status" value="1"/>
</dbReference>
<sequence>MDTSYLYTLDDDFFDFGEPGVDYADSLDSPCSYGSDIENHIIYDPNSFDSSDPFHESCNTLSLSNNNNNNNNKSIHPGGKKVKKVGQRTAANMRERRRMKSINDAFETLRTCIPSSVQAERRLSKVDTLKLAIRYIGYLAEVVDTANDNDSSYGVGPRGQRVQEKVIVRSHVAELDAMCGDGQTLLGHSLSWDDPKGRRPPPDSKLIAKIWMPENPTESDLINLASYSNDY</sequence>
<dbReference type="Pfam" id="PF00010">
    <property type="entry name" value="HLH"/>
    <property type="match status" value="1"/>
</dbReference>
<evidence type="ECO:0000313" key="3">
    <source>
        <dbReference type="Proteomes" id="UP001374579"/>
    </source>
</evidence>
<keyword evidence="3" id="KW-1185">Reference proteome</keyword>
<dbReference type="AlphaFoldDB" id="A0AAN9GHL4"/>
<feature type="domain" description="BHLH" evidence="1">
    <location>
        <begin position="86"/>
        <end position="139"/>
    </location>
</feature>
<dbReference type="InterPro" id="IPR036638">
    <property type="entry name" value="HLH_DNA-bd_sf"/>
</dbReference>